<comment type="caution">
    <text evidence="2">The sequence shown here is derived from an EMBL/GenBank/DDBJ whole genome shotgun (WGS) entry which is preliminary data.</text>
</comment>
<keyword evidence="3" id="KW-1185">Reference proteome</keyword>
<dbReference type="EMBL" id="JAGIOJ010000001">
    <property type="protein sequence ID" value="MBP2399041.1"/>
    <property type="molecule type" value="Genomic_DNA"/>
</dbReference>
<feature type="signal peptide" evidence="1">
    <location>
        <begin position="1"/>
        <end position="25"/>
    </location>
</feature>
<sequence>MAAMRKVLSSAAVLSILTLAAAGCANFDAAATSPVSDVCSAAIQTQNEAWSNPETSNQQLQEAELRGLQDCKNIDEWSTAVSYNPGSMGYEVLSTEEAANLVYMSCESGDAENLTPVCADAAGRGYLN</sequence>
<reference evidence="2 3" key="1">
    <citation type="submission" date="2021-03" db="EMBL/GenBank/DDBJ databases">
        <title>Sequencing the genomes of 1000 actinobacteria strains.</title>
        <authorList>
            <person name="Klenk H.-P."/>
        </authorList>
    </citation>
    <scope>NUCLEOTIDE SEQUENCE [LARGE SCALE GENOMIC DNA]</scope>
    <source>
        <strain evidence="2 3">DSM 20168</strain>
    </source>
</reference>
<dbReference type="PROSITE" id="PS51257">
    <property type="entry name" value="PROKAR_LIPOPROTEIN"/>
    <property type="match status" value="1"/>
</dbReference>
<dbReference type="RefSeq" id="WP_188949166.1">
    <property type="nucleotide sequence ID" value="NZ_BMPH01000012.1"/>
</dbReference>
<keyword evidence="1" id="KW-0732">Signal</keyword>
<feature type="chain" id="PRO_5046976511" description="DUF732 domain-containing protein" evidence="1">
    <location>
        <begin position="26"/>
        <end position="128"/>
    </location>
</feature>
<dbReference type="Proteomes" id="UP001195422">
    <property type="component" value="Unassembled WGS sequence"/>
</dbReference>
<evidence type="ECO:0008006" key="4">
    <source>
        <dbReference type="Google" id="ProtNLM"/>
    </source>
</evidence>
<accession>A0ABS4XRA0</accession>
<evidence type="ECO:0000313" key="3">
    <source>
        <dbReference type="Proteomes" id="UP001195422"/>
    </source>
</evidence>
<name>A0ABS4XRA0_GLUPR</name>
<organism evidence="2 3">
    <name type="scientific">Glutamicibacter protophormiae</name>
    <name type="common">Brevibacterium protophormiae</name>
    <dbReference type="NCBI Taxonomy" id="37930"/>
    <lineage>
        <taxon>Bacteria</taxon>
        <taxon>Bacillati</taxon>
        <taxon>Actinomycetota</taxon>
        <taxon>Actinomycetes</taxon>
        <taxon>Micrococcales</taxon>
        <taxon>Micrococcaceae</taxon>
        <taxon>Glutamicibacter</taxon>
    </lineage>
</organism>
<proteinExistence type="predicted"/>
<evidence type="ECO:0000256" key="1">
    <source>
        <dbReference type="SAM" id="SignalP"/>
    </source>
</evidence>
<evidence type="ECO:0000313" key="2">
    <source>
        <dbReference type="EMBL" id="MBP2399041.1"/>
    </source>
</evidence>
<protein>
    <recommendedName>
        <fullName evidence="4">DUF732 domain-containing protein</fullName>
    </recommendedName>
</protein>
<gene>
    <name evidence="2" type="ORF">JOF39_002122</name>
</gene>